<feature type="non-terminal residue" evidence="7">
    <location>
        <position position="1"/>
    </location>
</feature>
<organism evidence="7 8">
    <name type="scientific">Modicisalibacter luteus</name>
    <dbReference type="NCBI Taxonomy" id="453962"/>
    <lineage>
        <taxon>Bacteria</taxon>
        <taxon>Pseudomonadati</taxon>
        <taxon>Pseudomonadota</taxon>
        <taxon>Gammaproteobacteria</taxon>
        <taxon>Oceanospirillales</taxon>
        <taxon>Halomonadaceae</taxon>
        <taxon>Modicisalibacter</taxon>
    </lineage>
</organism>
<keyword evidence="8" id="KW-1185">Reference proteome</keyword>
<evidence type="ECO:0000256" key="4">
    <source>
        <dbReference type="ARBA" id="ARBA00023004"/>
    </source>
</evidence>
<name>A0ABV7M5T0_9GAMM</name>
<feature type="non-terminal residue" evidence="7">
    <location>
        <position position="196"/>
    </location>
</feature>
<evidence type="ECO:0000259" key="6">
    <source>
        <dbReference type="Pfam" id="PF02754"/>
    </source>
</evidence>
<accession>A0ABV7M5T0</accession>
<evidence type="ECO:0000313" key="8">
    <source>
        <dbReference type="Proteomes" id="UP001595640"/>
    </source>
</evidence>
<feature type="domain" description="Cysteine-rich" evidence="6">
    <location>
        <begin position="63"/>
        <end position="136"/>
    </location>
</feature>
<evidence type="ECO:0000256" key="1">
    <source>
        <dbReference type="ARBA" id="ARBA00022485"/>
    </source>
</evidence>
<dbReference type="RefSeq" id="WP_268247071.1">
    <property type="nucleotide sequence ID" value="NZ_BMXD01000044.1"/>
</dbReference>
<evidence type="ECO:0000256" key="5">
    <source>
        <dbReference type="ARBA" id="ARBA00023014"/>
    </source>
</evidence>
<comment type="caution">
    <text evidence="7">The sequence shown here is derived from an EMBL/GenBank/DDBJ whole genome shotgun (WGS) entry which is preliminary data.</text>
</comment>
<gene>
    <name evidence="7" type="ORF">ACFOEI_19495</name>
</gene>
<reference evidence="8" key="1">
    <citation type="journal article" date="2019" name="Int. J. Syst. Evol. Microbiol.">
        <title>The Global Catalogue of Microorganisms (GCM) 10K type strain sequencing project: providing services to taxonomists for standard genome sequencing and annotation.</title>
        <authorList>
            <consortium name="The Broad Institute Genomics Platform"/>
            <consortium name="The Broad Institute Genome Sequencing Center for Infectious Disease"/>
            <person name="Wu L."/>
            <person name="Ma J."/>
        </authorList>
    </citation>
    <scope>NUCLEOTIDE SEQUENCE [LARGE SCALE GENOMIC DNA]</scope>
    <source>
        <strain evidence="8">KCTC 12847</strain>
    </source>
</reference>
<proteinExistence type="predicted"/>
<dbReference type="InterPro" id="IPR004017">
    <property type="entry name" value="Cys_rich_dom"/>
</dbReference>
<dbReference type="Pfam" id="PF02754">
    <property type="entry name" value="CCG"/>
    <property type="match status" value="1"/>
</dbReference>
<keyword evidence="3" id="KW-0677">Repeat</keyword>
<keyword evidence="5" id="KW-0411">Iron-sulfur</keyword>
<evidence type="ECO:0000256" key="3">
    <source>
        <dbReference type="ARBA" id="ARBA00022737"/>
    </source>
</evidence>
<sequence>PALTNFVTQTPLLRNVTRQAVSMPQQRKPPVYAPQTFKAWFAKRPIVNERASPVMLWADTFTNHFYPDTAQAATEVLEAAGYRVVIPPEGLCCGRPLYDFGMLDDAKAYLEQVMTALGGAIEANMPIVGLEPSCISVFRDELTNLFPDDARARRLHDNSMMFSDFLVNRAENYQPPRLERKALVHGHCHHKAIMHL</sequence>
<protein>
    <submittedName>
        <fullName evidence="7">(Fe-S)-binding protein</fullName>
    </submittedName>
</protein>
<keyword evidence="4" id="KW-0408">Iron</keyword>
<keyword evidence="1" id="KW-0004">4Fe-4S</keyword>
<dbReference type="PANTHER" id="PTHR32479:SF19">
    <property type="entry name" value="ANAEROBIC GLYCEROL-3-PHOSPHATE DEHYDROGENASE SUBUNIT C"/>
    <property type="match status" value="1"/>
</dbReference>
<dbReference type="EMBL" id="JBHRUH010000045">
    <property type="protein sequence ID" value="MFC3294223.1"/>
    <property type="molecule type" value="Genomic_DNA"/>
</dbReference>
<keyword evidence="2" id="KW-0479">Metal-binding</keyword>
<dbReference type="PANTHER" id="PTHR32479">
    <property type="entry name" value="GLYCOLATE OXIDASE IRON-SULFUR SUBUNIT"/>
    <property type="match status" value="1"/>
</dbReference>
<evidence type="ECO:0000256" key="2">
    <source>
        <dbReference type="ARBA" id="ARBA00022723"/>
    </source>
</evidence>
<dbReference type="Proteomes" id="UP001595640">
    <property type="component" value="Unassembled WGS sequence"/>
</dbReference>
<evidence type="ECO:0000313" key="7">
    <source>
        <dbReference type="EMBL" id="MFC3294223.1"/>
    </source>
</evidence>